<sequence length="286" mass="29899">MAQPLNEPLLVDPSSSTVLRSGCVLRHLAAPAPAPAASLGRDAHGSSASHLVGTVPLVPTSQVMDSRPVSMQTTVPPRDAVHAPLDVDSAATTPAPTASSVDAVRNPSTAASSDIATFTQAIAALSKRLEDVTIVQLERENPSLRNAFEQLRAEIAEMKRAGKTQPAQQHLTPVTETAETPMEIPSKTPATGRPAKKSALSKLLRDEGFDELRAELREFQSDLRDALIALSEAVSALNVRVDSVESKFKITAKLSGSSVDNAIPSTGSSTVQAAQKAAQPAPAPSI</sequence>
<organism evidence="1 2">
    <name type="scientific">Dermacentor silvarum</name>
    <name type="common">Tick</name>
    <dbReference type="NCBI Taxonomy" id="543639"/>
    <lineage>
        <taxon>Eukaryota</taxon>
        <taxon>Metazoa</taxon>
        <taxon>Ecdysozoa</taxon>
        <taxon>Arthropoda</taxon>
        <taxon>Chelicerata</taxon>
        <taxon>Arachnida</taxon>
        <taxon>Acari</taxon>
        <taxon>Parasitiformes</taxon>
        <taxon>Ixodida</taxon>
        <taxon>Ixodoidea</taxon>
        <taxon>Ixodidae</taxon>
        <taxon>Rhipicephalinae</taxon>
        <taxon>Dermacentor</taxon>
    </lineage>
</organism>
<reference evidence="1" key="1">
    <citation type="submission" date="2020-05" db="EMBL/GenBank/DDBJ databases">
        <title>Large-scale comparative analyses of tick genomes elucidate their genetic diversity and vector capacities.</title>
        <authorList>
            <person name="Jia N."/>
            <person name="Wang J."/>
            <person name="Shi W."/>
            <person name="Du L."/>
            <person name="Sun Y."/>
            <person name="Zhan W."/>
            <person name="Jiang J."/>
            <person name="Wang Q."/>
            <person name="Zhang B."/>
            <person name="Ji P."/>
            <person name="Sakyi L.B."/>
            <person name="Cui X."/>
            <person name="Yuan T."/>
            <person name="Jiang B."/>
            <person name="Yang W."/>
            <person name="Lam T.T.-Y."/>
            <person name="Chang Q."/>
            <person name="Ding S."/>
            <person name="Wang X."/>
            <person name="Zhu J."/>
            <person name="Ruan X."/>
            <person name="Zhao L."/>
            <person name="Wei J."/>
            <person name="Que T."/>
            <person name="Du C."/>
            <person name="Cheng J."/>
            <person name="Dai P."/>
            <person name="Han X."/>
            <person name="Huang E."/>
            <person name="Gao Y."/>
            <person name="Liu J."/>
            <person name="Shao H."/>
            <person name="Ye R."/>
            <person name="Li L."/>
            <person name="Wei W."/>
            <person name="Wang X."/>
            <person name="Wang C."/>
            <person name="Yang T."/>
            <person name="Huo Q."/>
            <person name="Li W."/>
            <person name="Guo W."/>
            <person name="Chen H."/>
            <person name="Zhou L."/>
            <person name="Ni X."/>
            <person name="Tian J."/>
            <person name="Zhou Y."/>
            <person name="Sheng Y."/>
            <person name="Liu T."/>
            <person name="Pan Y."/>
            <person name="Xia L."/>
            <person name="Li J."/>
            <person name="Zhao F."/>
            <person name="Cao W."/>
        </authorList>
    </citation>
    <scope>NUCLEOTIDE SEQUENCE</scope>
    <source>
        <strain evidence="1">Dsil-2018</strain>
    </source>
</reference>
<dbReference type="Proteomes" id="UP000821865">
    <property type="component" value="Chromosome 2"/>
</dbReference>
<dbReference type="EMBL" id="CM023471">
    <property type="protein sequence ID" value="KAH7965298.1"/>
    <property type="molecule type" value="Genomic_DNA"/>
</dbReference>
<accession>A0ACB8DBC3</accession>
<comment type="caution">
    <text evidence="1">The sequence shown here is derived from an EMBL/GenBank/DDBJ whole genome shotgun (WGS) entry which is preliminary data.</text>
</comment>
<evidence type="ECO:0000313" key="1">
    <source>
        <dbReference type="EMBL" id="KAH7965298.1"/>
    </source>
</evidence>
<proteinExistence type="predicted"/>
<protein>
    <submittedName>
        <fullName evidence="1">Uncharacterized protein</fullName>
    </submittedName>
</protein>
<keyword evidence="2" id="KW-1185">Reference proteome</keyword>
<evidence type="ECO:0000313" key="2">
    <source>
        <dbReference type="Proteomes" id="UP000821865"/>
    </source>
</evidence>
<name>A0ACB8DBC3_DERSI</name>
<gene>
    <name evidence="1" type="ORF">HPB49_006008</name>
</gene>